<gene>
    <name evidence="2" type="ORF">QIS74_11110</name>
</gene>
<evidence type="ECO:0000313" key="3">
    <source>
        <dbReference type="Proteomes" id="UP001327957"/>
    </source>
</evidence>
<accession>A0AAV9SZ83</accession>
<comment type="caution">
    <text evidence="2">The sequence shown here is derived from an EMBL/GenBank/DDBJ whole genome shotgun (WGS) entry which is preliminary data.</text>
</comment>
<keyword evidence="3" id="KW-1185">Reference proteome</keyword>
<reference evidence="2 3" key="1">
    <citation type="submission" date="2023-04" db="EMBL/GenBank/DDBJ databases">
        <title>Colletotrichum tabacum stain YC1 causing leaf anthracnose on Nicotiana tabacum(L.) cv.</title>
        <authorList>
            <person name="Ji Z."/>
            <person name="Wang M."/>
            <person name="Zhang J."/>
            <person name="Wang N."/>
            <person name="Zhou Z."/>
        </authorList>
    </citation>
    <scope>NUCLEOTIDE SEQUENCE [LARGE SCALE GENOMIC DNA]</scope>
    <source>
        <strain evidence="2 3">YC1</strain>
    </source>
</reference>
<evidence type="ECO:0000256" key="1">
    <source>
        <dbReference type="SAM" id="MobiDB-lite"/>
    </source>
</evidence>
<feature type="region of interest" description="Disordered" evidence="1">
    <location>
        <begin position="41"/>
        <end position="73"/>
    </location>
</feature>
<protein>
    <submittedName>
        <fullName evidence="2">Uncharacterized protein</fullName>
    </submittedName>
</protein>
<dbReference type="AlphaFoldDB" id="A0AAV9SZ83"/>
<dbReference type="EMBL" id="JASAOK010000047">
    <property type="protein sequence ID" value="KAK6209526.1"/>
    <property type="molecule type" value="Genomic_DNA"/>
</dbReference>
<name>A0AAV9SZ83_9PEZI</name>
<dbReference type="Proteomes" id="UP001327957">
    <property type="component" value="Unassembled WGS sequence"/>
</dbReference>
<organism evidence="2 3">
    <name type="scientific">Colletotrichum tabaci</name>
    <dbReference type="NCBI Taxonomy" id="1209068"/>
    <lineage>
        <taxon>Eukaryota</taxon>
        <taxon>Fungi</taxon>
        <taxon>Dikarya</taxon>
        <taxon>Ascomycota</taxon>
        <taxon>Pezizomycotina</taxon>
        <taxon>Sordariomycetes</taxon>
        <taxon>Hypocreomycetidae</taxon>
        <taxon>Glomerellales</taxon>
        <taxon>Glomerellaceae</taxon>
        <taxon>Colletotrichum</taxon>
        <taxon>Colletotrichum destructivum species complex</taxon>
    </lineage>
</organism>
<proteinExistence type="predicted"/>
<sequence length="126" mass="13448">MVLLSSKVCYFEQFSSSVWQALDPKSVVRYIIRGGPPTTSAGIGYTLPTPTGDEASLPADEPPRKNRIDAGISGRRRTSVGYRVVCTRAHSDPSGSIRSSSPPIVTATLGIDRVVTSHGMRSSKKG</sequence>
<evidence type="ECO:0000313" key="2">
    <source>
        <dbReference type="EMBL" id="KAK6209526.1"/>
    </source>
</evidence>